<gene>
    <name evidence="1" type="ORF">CHC_T00001674001</name>
</gene>
<dbReference type="RefSeq" id="XP_005712679.1">
    <property type="nucleotide sequence ID" value="XM_005712622.1"/>
</dbReference>
<dbReference type="AlphaFoldDB" id="R7Q4T1"/>
<dbReference type="Proteomes" id="UP000012073">
    <property type="component" value="Unassembled WGS sequence"/>
</dbReference>
<dbReference type="KEGG" id="ccp:CHC_T00001674001"/>
<evidence type="ECO:0000313" key="1">
    <source>
        <dbReference type="EMBL" id="CDF32878.1"/>
    </source>
</evidence>
<organism evidence="1 2">
    <name type="scientific">Chondrus crispus</name>
    <name type="common">Carrageen Irish moss</name>
    <name type="synonym">Polymorpha crispa</name>
    <dbReference type="NCBI Taxonomy" id="2769"/>
    <lineage>
        <taxon>Eukaryota</taxon>
        <taxon>Rhodophyta</taxon>
        <taxon>Florideophyceae</taxon>
        <taxon>Rhodymeniophycidae</taxon>
        <taxon>Gigartinales</taxon>
        <taxon>Gigartinaceae</taxon>
        <taxon>Chondrus</taxon>
    </lineage>
</organism>
<keyword evidence="2" id="KW-1185">Reference proteome</keyword>
<proteinExistence type="predicted"/>
<sequence length="42" mass="4176">MSSGVFSALAIPRASNLLGMPSKGSRSSSISGSFAAFGLTRA</sequence>
<evidence type="ECO:0000313" key="2">
    <source>
        <dbReference type="Proteomes" id="UP000012073"/>
    </source>
</evidence>
<dbReference type="Gramene" id="CDF32878">
    <property type="protein sequence ID" value="CDF32878"/>
    <property type="gene ID" value="CHC_T00001674001"/>
</dbReference>
<dbReference type="EMBL" id="HG001593">
    <property type="protein sequence ID" value="CDF32878.1"/>
    <property type="molecule type" value="Genomic_DNA"/>
</dbReference>
<protein>
    <submittedName>
        <fullName evidence="1">Uncharacterized protein</fullName>
    </submittedName>
</protein>
<accession>R7Q4T1</accession>
<reference evidence="2" key="1">
    <citation type="journal article" date="2013" name="Proc. Natl. Acad. Sci. U.S.A.">
        <title>Genome structure and metabolic features in the red seaweed Chondrus crispus shed light on evolution of the Archaeplastida.</title>
        <authorList>
            <person name="Collen J."/>
            <person name="Porcel B."/>
            <person name="Carre W."/>
            <person name="Ball S.G."/>
            <person name="Chaparro C."/>
            <person name="Tonon T."/>
            <person name="Barbeyron T."/>
            <person name="Michel G."/>
            <person name="Noel B."/>
            <person name="Valentin K."/>
            <person name="Elias M."/>
            <person name="Artiguenave F."/>
            <person name="Arun A."/>
            <person name="Aury J.M."/>
            <person name="Barbosa-Neto J.F."/>
            <person name="Bothwell J.H."/>
            <person name="Bouget F.Y."/>
            <person name="Brillet L."/>
            <person name="Cabello-Hurtado F."/>
            <person name="Capella-Gutierrez S."/>
            <person name="Charrier B."/>
            <person name="Cladiere L."/>
            <person name="Cock J.M."/>
            <person name="Coelho S.M."/>
            <person name="Colleoni C."/>
            <person name="Czjzek M."/>
            <person name="Da Silva C."/>
            <person name="Delage L."/>
            <person name="Denoeud F."/>
            <person name="Deschamps P."/>
            <person name="Dittami S.M."/>
            <person name="Gabaldon T."/>
            <person name="Gachon C.M."/>
            <person name="Groisillier A."/>
            <person name="Herve C."/>
            <person name="Jabbari K."/>
            <person name="Katinka M."/>
            <person name="Kloareg B."/>
            <person name="Kowalczyk N."/>
            <person name="Labadie K."/>
            <person name="Leblanc C."/>
            <person name="Lopez P.J."/>
            <person name="McLachlan D.H."/>
            <person name="Meslet-Cladiere L."/>
            <person name="Moustafa A."/>
            <person name="Nehr Z."/>
            <person name="Nyvall Collen P."/>
            <person name="Panaud O."/>
            <person name="Partensky F."/>
            <person name="Poulain J."/>
            <person name="Rensing S.A."/>
            <person name="Rousvoal S."/>
            <person name="Samson G."/>
            <person name="Symeonidi A."/>
            <person name="Weissenbach J."/>
            <person name="Zambounis A."/>
            <person name="Wincker P."/>
            <person name="Boyen C."/>
        </authorList>
    </citation>
    <scope>NUCLEOTIDE SEQUENCE [LARGE SCALE GENOMIC DNA]</scope>
    <source>
        <strain evidence="2">cv. Stackhouse</strain>
    </source>
</reference>
<name>R7Q4T1_CHOCR</name>
<dbReference type="GeneID" id="17320395"/>